<reference evidence="2 3" key="1">
    <citation type="journal article" date="2020" name="Nature">
        <title>Six reference-quality genomes reveal evolution of bat adaptations.</title>
        <authorList>
            <person name="Jebb D."/>
            <person name="Huang Z."/>
            <person name="Pippel M."/>
            <person name="Hughes G.M."/>
            <person name="Lavrichenko K."/>
            <person name="Devanna P."/>
            <person name="Winkler S."/>
            <person name="Jermiin L.S."/>
            <person name="Skirmuntt E.C."/>
            <person name="Katzourakis A."/>
            <person name="Burkitt-Gray L."/>
            <person name="Ray D.A."/>
            <person name="Sullivan K.A.M."/>
            <person name="Roscito J.G."/>
            <person name="Kirilenko B.M."/>
            <person name="Davalos L.M."/>
            <person name="Corthals A.P."/>
            <person name="Power M.L."/>
            <person name="Jones G."/>
            <person name="Ransome R.D."/>
            <person name="Dechmann D.K.N."/>
            <person name="Locatelli A.G."/>
            <person name="Puechmaille S.J."/>
            <person name="Fedrigo O."/>
            <person name="Jarvis E.D."/>
            <person name="Hiller M."/>
            <person name="Vernes S.C."/>
            <person name="Myers E.W."/>
            <person name="Teeling E.C."/>
        </authorList>
    </citation>
    <scope>NUCLEOTIDE SEQUENCE [LARGE SCALE GENOMIC DNA]</scope>
    <source>
        <strain evidence="2">MMolMol1</strain>
        <tissue evidence="2">Muscle</tissue>
    </source>
</reference>
<protein>
    <submittedName>
        <fullName evidence="2">Uncharacterized protein</fullName>
    </submittedName>
</protein>
<accession>A0A7J8FYU7</accession>
<sequence length="239" mass="25873">MTLITAPAHTLAWHPSAGYFCTTICGTEWGSGRDLEKVSQAGDKGKDLSTETSPSFPRSSMSPKCSISSAPSIGTGSPICSKGAGRSRNRQPTEGQMPEIVGFGEGPLPTRHPLGHILIFRQQKLGTSGSQWSLCPSPCLWTPAVARWLSEKGELPTGFQGLGEGQRCQPLGPSPILFASKFLSNTFWGFPQPPNPDLSWKVWVPLFLPWEGLKWDRKLGVFRALCGEGSELLQGMVSF</sequence>
<evidence type="ECO:0000313" key="3">
    <source>
        <dbReference type="Proteomes" id="UP000550707"/>
    </source>
</evidence>
<evidence type="ECO:0000256" key="1">
    <source>
        <dbReference type="SAM" id="MobiDB-lite"/>
    </source>
</evidence>
<feature type="compositionally biased region" description="Polar residues" evidence="1">
    <location>
        <begin position="50"/>
        <end position="75"/>
    </location>
</feature>
<organism evidence="2 3">
    <name type="scientific">Molossus molossus</name>
    <name type="common">Pallas' mastiff bat</name>
    <name type="synonym">Vespertilio molossus</name>
    <dbReference type="NCBI Taxonomy" id="27622"/>
    <lineage>
        <taxon>Eukaryota</taxon>
        <taxon>Metazoa</taxon>
        <taxon>Chordata</taxon>
        <taxon>Craniata</taxon>
        <taxon>Vertebrata</taxon>
        <taxon>Euteleostomi</taxon>
        <taxon>Mammalia</taxon>
        <taxon>Eutheria</taxon>
        <taxon>Laurasiatheria</taxon>
        <taxon>Chiroptera</taxon>
        <taxon>Yangochiroptera</taxon>
        <taxon>Molossidae</taxon>
        <taxon>Molossus</taxon>
    </lineage>
</organism>
<dbReference type="AlphaFoldDB" id="A0A7J8FYU7"/>
<feature type="region of interest" description="Disordered" evidence="1">
    <location>
        <begin position="37"/>
        <end position="97"/>
    </location>
</feature>
<dbReference type="InParanoid" id="A0A7J8FYU7"/>
<keyword evidence="3" id="KW-1185">Reference proteome</keyword>
<evidence type="ECO:0000313" key="2">
    <source>
        <dbReference type="EMBL" id="KAF6452973.1"/>
    </source>
</evidence>
<gene>
    <name evidence="2" type="ORF">HJG59_008250</name>
</gene>
<proteinExistence type="predicted"/>
<dbReference type="EMBL" id="JACASF010000010">
    <property type="protein sequence ID" value="KAF6452973.1"/>
    <property type="molecule type" value="Genomic_DNA"/>
</dbReference>
<comment type="caution">
    <text evidence="2">The sequence shown here is derived from an EMBL/GenBank/DDBJ whole genome shotgun (WGS) entry which is preliminary data.</text>
</comment>
<feature type="compositionally biased region" description="Basic and acidic residues" evidence="1">
    <location>
        <begin position="37"/>
        <end position="49"/>
    </location>
</feature>
<dbReference type="Proteomes" id="UP000550707">
    <property type="component" value="Unassembled WGS sequence"/>
</dbReference>
<name>A0A7J8FYU7_MOLMO</name>